<evidence type="ECO:0000256" key="1">
    <source>
        <dbReference type="SAM" id="SignalP"/>
    </source>
</evidence>
<reference evidence="3 4" key="2">
    <citation type="submission" date="2018-09" db="EMBL/GenBank/DDBJ databases">
        <title>Genome of Sphaerochaeta halotolerans strain 4-11.</title>
        <authorList>
            <person name="Nazina T.N."/>
            <person name="Sokolova D.S."/>
        </authorList>
    </citation>
    <scope>NUCLEOTIDE SEQUENCE [LARGE SCALE GENOMIC DNA]</scope>
    <source>
        <strain evidence="3 4">4-11</strain>
    </source>
</reference>
<evidence type="ECO:0000313" key="3">
    <source>
        <dbReference type="EMBL" id="RFU94506.1"/>
    </source>
</evidence>
<feature type="signal peptide" evidence="1">
    <location>
        <begin position="1"/>
        <end position="19"/>
    </location>
</feature>
<dbReference type="Proteomes" id="UP000264002">
    <property type="component" value="Unassembled WGS sequence"/>
</dbReference>
<dbReference type="InterPro" id="IPR045266">
    <property type="entry name" value="DOH_DOMON"/>
</dbReference>
<evidence type="ECO:0000259" key="2">
    <source>
        <dbReference type="PROSITE" id="PS50836"/>
    </source>
</evidence>
<dbReference type="InterPro" id="IPR005018">
    <property type="entry name" value="DOMON_domain"/>
</dbReference>
<evidence type="ECO:0000313" key="4">
    <source>
        <dbReference type="Proteomes" id="UP000264002"/>
    </source>
</evidence>
<feature type="domain" description="DOMON" evidence="2">
    <location>
        <begin position="48"/>
        <end position="155"/>
    </location>
</feature>
<keyword evidence="1" id="KW-0732">Signal</keyword>
<organism evidence="3 4">
    <name type="scientific">Sphaerochaeta halotolerans</name>
    <dbReference type="NCBI Taxonomy" id="2293840"/>
    <lineage>
        <taxon>Bacteria</taxon>
        <taxon>Pseudomonadati</taxon>
        <taxon>Spirochaetota</taxon>
        <taxon>Spirochaetia</taxon>
        <taxon>Spirochaetales</taxon>
        <taxon>Sphaerochaetaceae</taxon>
        <taxon>Sphaerochaeta</taxon>
    </lineage>
</organism>
<sequence length="176" mass="19366">MKKLSIVLIISLLFSLPLAAQIFPTSSSNPVVDGSLGNNEYPEIVQLKDMRLGYAQSRDSRNLHFILEAPTTGWVSVGLGSNRMHGAHIIIGYDAITSQVISEETGRGHGHSPSSEKMLVQSKIKETGGKTTLEFTVPVSQFDSGRNLRLIVAYGNRDNLRSKHVTYDSHTINFLK</sequence>
<gene>
    <name evidence="3" type="ORF">DYP60_09930</name>
</gene>
<dbReference type="Pfam" id="PF03351">
    <property type="entry name" value="DOMON"/>
    <property type="match status" value="1"/>
</dbReference>
<reference evidence="4" key="1">
    <citation type="submission" date="2018-08" db="EMBL/GenBank/DDBJ databases">
        <authorList>
            <person name="Grouzdev D.S."/>
            <person name="Krutkina M.S."/>
        </authorList>
    </citation>
    <scope>NUCLEOTIDE SEQUENCE [LARGE SCALE GENOMIC DNA]</scope>
    <source>
        <strain evidence="4">4-11</strain>
    </source>
</reference>
<proteinExistence type="predicted"/>
<dbReference type="EMBL" id="QUWK01000009">
    <property type="protein sequence ID" value="RFU94506.1"/>
    <property type="molecule type" value="Genomic_DNA"/>
</dbReference>
<dbReference type="CDD" id="cd09631">
    <property type="entry name" value="DOMON_DOH"/>
    <property type="match status" value="1"/>
</dbReference>
<dbReference type="RefSeq" id="WP_117330843.1">
    <property type="nucleotide sequence ID" value="NZ_QUWK01000009.1"/>
</dbReference>
<comment type="caution">
    <text evidence="3">The sequence shown here is derived from an EMBL/GenBank/DDBJ whole genome shotgun (WGS) entry which is preliminary data.</text>
</comment>
<accession>A0A372MGS3</accession>
<name>A0A372MGS3_9SPIR</name>
<keyword evidence="4" id="KW-1185">Reference proteome</keyword>
<dbReference type="SUPFAM" id="SSF49344">
    <property type="entry name" value="CBD9-like"/>
    <property type="match status" value="1"/>
</dbReference>
<dbReference type="Gene3D" id="2.60.40.1210">
    <property type="entry name" value="Cellobiose dehydrogenase, cytochrome domain"/>
    <property type="match status" value="1"/>
</dbReference>
<dbReference type="AlphaFoldDB" id="A0A372MGS3"/>
<feature type="chain" id="PRO_5016820221" description="DOMON domain-containing protein" evidence="1">
    <location>
        <begin position="20"/>
        <end position="176"/>
    </location>
</feature>
<dbReference type="PROSITE" id="PS50836">
    <property type="entry name" value="DOMON"/>
    <property type="match status" value="1"/>
</dbReference>
<protein>
    <recommendedName>
        <fullName evidence="2">DOMON domain-containing protein</fullName>
    </recommendedName>
</protein>